<evidence type="ECO:0000313" key="3">
    <source>
        <dbReference type="Proteomes" id="UP001196980"/>
    </source>
</evidence>
<sequence length="576" mass="65784">MNISAAIIDQRLTGICNDIRDRAREELGIGDEERLISLAFVYLCVKTILNMTDDEAFECLTEGGGDFGIDALHISEEHEGEFLVRLFQGKYKRNLEADANFPETGILKLTNIIGCLFDPSSPLKYINPSLSVKVEEVRSLIKDGYIPQVRVFVCNNGLKWNEVGEEYIQRAAFVDQVSWEHVNHDHLLTILQSTKKVNDNIQLAGSIITEDIEFVRVLVGRIAITEIAGLIDKHGERLLERNIRRYLGLVGNRVNEAILDTIKKTEDCCNFYFYNNGITLTCDKFSYNKMQRGDYKVQVENLQIINGGQTCMTIFKTLKDVTYEEQPYGAYVLIRLYQLPSENEDLVSNIILATNSQNPVELSDLLANDKTQKRLETDIAQLEFSYRRKRVDAQAKSTEITSSVAAEAILSVWRQKPHQAKFFTREHFGKLYGTIFTDDLTGAQVIIATLIYRYAENKRKRPPEDAPLFVRYASCFIAMQMGKYLLQDLGGSLQDLTHKRFDDSKRLFEQNVQQYFERAVDAVDKALKKLYADPQLSAQQLSATFRRGDLIEKLNQVDLDDNPVINGPKPRRRKGR</sequence>
<dbReference type="Pfam" id="PF10592">
    <property type="entry name" value="AIPR"/>
    <property type="match status" value="1"/>
</dbReference>
<gene>
    <name evidence="2" type="ORF">HWQ67_04905</name>
</gene>
<comment type="caution">
    <text evidence="2">The sequence shown here is derived from an EMBL/GenBank/DDBJ whole genome shotgun (WGS) entry which is preliminary data.</text>
</comment>
<feature type="domain" description="Abortive phage infection protein C-terminal" evidence="1">
    <location>
        <begin position="239"/>
        <end position="523"/>
    </location>
</feature>
<evidence type="ECO:0000313" key="2">
    <source>
        <dbReference type="EMBL" id="MBV6340916.1"/>
    </source>
</evidence>
<name>A0ABS6RWF4_9BACT</name>
<proteinExistence type="predicted"/>
<accession>A0ABS6RWF4</accession>
<organism evidence="2 3">
    <name type="scientific">Candidatus Magnetobacterium casense</name>
    <dbReference type="NCBI Taxonomy" id="1455061"/>
    <lineage>
        <taxon>Bacteria</taxon>
        <taxon>Pseudomonadati</taxon>
        <taxon>Nitrospirota</taxon>
        <taxon>Thermodesulfovibrionia</taxon>
        <taxon>Thermodesulfovibrionales</taxon>
        <taxon>Candidatus Magnetobacteriaceae</taxon>
        <taxon>Candidatus Magnetobacterium</taxon>
    </lineage>
</organism>
<protein>
    <submittedName>
        <fullName evidence="2">AIPR family protein</fullName>
    </submittedName>
</protein>
<dbReference type="EMBL" id="JABXWD010000057">
    <property type="protein sequence ID" value="MBV6340916.1"/>
    <property type="molecule type" value="Genomic_DNA"/>
</dbReference>
<dbReference type="InterPro" id="IPR018891">
    <property type="entry name" value="AIPR_C"/>
</dbReference>
<dbReference type="RefSeq" id="WP_218251531.1">
    <property type="nucleotide sequence ID" value="NZ_JABXWD010000057.1"/>
</dbReference>
<dbReference type="Proteomes" id="UP001196980">
    <property type="component" value="Unassembled WGS sequence"/>
</dbReference>
<keyword evidence="3" id="KW-1185">Reference proteome</keyword>
<reference evidence="2 3" key="1">
    <citation type="journal article" date="2020" name="J Geophys Res Biogeosci">
        <title>Magnetotaxis as an Adaptation to Enable Bacterial Shuttling of Microbial Sulfur and Sulfur Cycling Across Aquatic Oxic#Anoxic Interfaces.</title>
        <authorList>
            <person name="Li J."/>
            <person name="Liu P."/>
            <person name="Wang J."/>
            <person name="Roberts A.P."/>
            <person name="Pan Y."/>
        </authorList>
    </citation>
    <scope>NUCLEOTIDE SEQUENCE [LARGE SCALE GENOMIC DNA]</scope>
    <source>
        <strain evidence="2 3">MYR-1_YQ</strain>
    </source>
</reference>
<evidence type="ECO:0000259" key="1">
    <source>
        <dbReference type="Pfam" id="PF10592"/>
    </source>
</evidence>